<gene>
    <name evidence="2" type="ORF">PSTG_05512</name>
</gene>
<evidence type="ECO:0000256" key="1">
    <source>
        <dbReference type="SAM" id="MobiDB-lite"/>
    </source>
</evidence>
<reference evidence="3" key="1">
    <citation type="submission" date="2014-03" db="EMBL/GenBank/DDBJ databases">
        <title>The Genome Sequence of Puccinia striiformis f. sp. tritici PST-78.</title>
        <authorList>
            <consortium name="The Broad Institute Genome Sequencing Platform"/>
            <person name="Cuomo C."/>
            <person name="Hulbert S."/>
            <person name="Chen X."/>
            <person name="Walker B."/>
            <person name="Young S.K."/>
            <person name="Zeng Q."/>
            <person name="Gargeya S."/>
            <person name="Fitzgerald M."/>
            <person name="Haas B."/>
            <person name="Abouelleil A."/>
            <person name="Alvarado L."/>
            <person name="Arachchi H.M."/>
            <person name="Berlin A.M."/>
            <person name="Chapman S.B."/>
            <person name="Goldberg J."/>
            <person name="Griggs A."/>
            <person name="Gujja S."/>
            <person name="Hansen M."/>
            <person name="Howarth C."/>
            <person name="Imamovic A."/>
            <person name="Larimer J."/>
            <person name="McCowan C."/>
            <person name="Montmayeur A."/>
            <person name="Murphy C."/>
            <person name="Neiman D."/>
            <person name="Pearson M."/>
            <person name="Priest M."/>
            <person name="Roberts A."/>
            <person name="Saif S."/>
            <person name="Shea T."/>
            <person name="Sisk P."/>
            <person name="Sykes S."/>
            <person name="Wortman J."/>
            <person name="Nusbaum C."/>
            <person name="Birren B."/>
        </authorList>
    </citation>
    <scope>NUCLEOTIDE SEQUENCE [LARGE SCALE GENOMIC DNA]</scope>
    <source>
        <strain evidence="3">race PST-78</strain>
    </source>
</reference>
<keyword evidence="3" id="KW-1185">Reference proteome</keyword>
<dbReference type="OrthoDB" id="2516067at2759"/>
<name>A0A0L0VPE7_9BASI</name>
<feature type="region of interest" description="Disordered" evidence="1">
    <location>
        <begin position="58"/>
        <end position="131"/>
    </location>
</feature>
<evidence type="ECO:0000313" key="2">
    <source>
        <dbReference type="EMBL" id="KNF01158.1"/>
    </source>
</evidence>
<sequence length="131" mass="14919">MDNRTFQELTKIHEEHQAEKLESTNRRIKSYLAAHARLESVENAKAFDRRAHLATKQLGPYAGKLDRNGRATWPLEADESHRPQEDLERDPRPMNPSRSSHRQSGSQCPADSNMSHVSGFEVLSVTHSSEM</sequence>
<dbReference type="EMBL" id="AJIL01000031">
    <property type="protein sequence ID" value="KNF01158.1"/>
    <property type="molecule type" value="Genomic_DNA"/>
</dbReference>
<accession>A0A0L0VPE7</accession>
<feature type="compositionally biased region" description="Basic and acidic residues" evidence="1">
    <location>
        <begin position="78"/>
        <end position="92"/>
    </location>
</feature>
<protein>
    <submittedName>
        <fullName evidence="2">Uncharacterized protein</fullName>
    </submittedName>
</protein>
<organism evidence="2 3">
    <name type="scientific">Puccinia striiformis f. sp. tritici PST-78</name>
    <dbReference type="NCBI Taxonomy" id="1165861"/>
    <lineage>
        <taxon>Eukaryota</taxon>
        <taxon>Fungi</taxon>
        <taxon>Dikarya</taxon>
        <taxon>Basidiomycota</taxon>
        <taxon>Pucciniomycotina</taxon>
        <taxon>Pucciniomycetes</taxon>
        <taxon>Pucciniales</taxon>
        <taxon>Pucciniaceae</taxon>
        <taxon>Puccinia</taxon>
    </lineage>
</organism>
<dbReference type="AlphaFoldDB" id="A0A0L0VPE7"/>
<feature type="compositionally biased region" description="Polar residues" evidence="1">
    <location>
        <begin position="96"/>
        <end position="116"/>
    </location>
</feature>
<proteinExistence type="predicted"/>
<evidence type="ECO:0000313" key="3">
    <source>
        <dbReference type="Proteomes" id="UP000054564"/>
    </source>
</evidence>
<comment type="caution">
    <text evidence="2">The sequence shown here is derived from an EMBL/GenBank/DDBJ whole genome shotgun (WGS) entry which is preliminary data.</text>
</comment>
<dbReference type="Proteomes" id="UP000054564">
    <property type="component" value="Unassembled WGS sequence"/>
</dbReference>